<organism evidence="1 2">
    <name type="scientific">Desertihabitans brevis</name>
    <dbReference type="NCBI Taxonomy" id="2268447"/>
    <lineage>
        <taxon>Bacteria</taxon>
        <taxon>Bacillati</taxon>
        <taxon>Actinomycetota</taxon>
        <taxon>Actinomycetes</taxon>
        <taxon>Propionibacteriales</taxon>
        <taxon>Propionibacteriaceae</taxon>
        <taxon>Desertihabitans</taxon>
    </lineage>
</organism>
<dbReference type="InterPro" id="IPR053169">
    <property type="entry name" value="MUG_Protein"/>
</dbReference>
<dbReference type="Proteomes" id="UP000252770">
    <property type="component" value="Unassembled WGS sequence"/>
</dbReference>
<reference evidence="1 2" key="1">
    <citation type="submission" date="2018-07" db="EMBL/GenBank/DDBJ databases">
        <title>Desertimonas flava gen. nov. sp. nov.</title>
        <authorList>
            <person name="Liu S."/>
        </authorList>
    </citation>
    <scope>NUCLEOTIDE SEQUENCE [LARGE SCALE GENOMIC DNA]</scope>
    <source>
        <strain evidence="1 2">16Sb5-5</strain>
    </source>
</reference>
<comment type="caution">
    <text evidence="1">The sequence shown here is derived from an EMBL/GenBank/DDBJ whole genome shotgun (WGS) entry which is preliminary data.</text>
</comment>
<dbReference type="GO" id="GO:0016787">
    <property type="term" value="F:hydrolase activity"/>
    <property type="evidence" value="ECO:0007669"/>
    <property type="project" value="UniProtKB-KW"/>
</dbReference>
<dbReference type="Gene3D" id="1.50.10.20">
    <property type="match status" value="1"/>
</dbReference>
<dbReference type="GO" id="GO:0005975">
    <property type="term" value="P:carbohydrate metabolic process"/>
    <property type="evidence" value="ECO:0007669"/>
    <property type="project" value="InterPro"/>
</dbReference>
<dbReference type="AlphaFoldDB" id="A0A367YZ31"/>
<dbReference type="PANTHER" id="PTHR47791">
    <property type="entry name" value="MEIOTICALLY UP-REGULATED GENE 191 PROTEIN"/>
    <property type="match status" value="1"/>
</dbReference>
<name>A0A367YZ31_9ACTN</name>
<dbReference type="EMBL" id="QOUI01000003">
    <property type="protein sequence ID" value="RCK70211.1"/>
    <property type="molecule type" value="Genomic_DNA"/>
</dbReference>
<sequence>MTDTTTLTAGPGTVAEWGARADVAQASLDHWYGTAPPQRWHNSHPAGDDSVFNYWWLAHVVDVRLDAWHRTGDPAWLAEADAVSENIRQRNGGELFNDYFDDMLWWALALLRLHRAGGEARHLEQSVALWEHVVEHGWNTTHGESLAWRKQSLHYKNTPANGPLIILSARLHQLTGDPRHLPYAQQALAWLEEHLVEPDGFVHDGVNREQDGRVDVDWRYTYNQGLYVGALLAVEQVTGDASLLERAGRTALTSLTALGDGEVFGDEGDGGDVGLFKGIAYRYYGLLLDRLAAVDGAEDVRERLAGFVRTSTDALWASSVVDGHLLPGTDWRRPAGGPMPYSALLSAIKATELRARLEEGRPADTRLA</sequence>
<proteinExistence type="predicted"/>
<protein>
    <submittedName>
        <fullName evidence="1">Glycoside hydrolase</fullName>
    </submittedName>
</protein>
<evidence type="ECO:0000313" key="1">
    <source>
        <dbReference type="EMBL" id="RCK70211.1"/>
    </source>
</evidence>
<dbReference type="InterPro" id="IPR005198">
    <property type="entry name" value="Glyco_hydro_76"/>
</dbReference>
<dbReference type="RefSeq" id="WP_114125753.1">
    <property type="nucleotide sequence ID" value="NZ_QOUI01000003.1"/>
</dbReference>
<evidence type="ECO:0000313" key="2">
    <source>
        <dbReference type="Proteomes" id="UP000252770"/>
    </source>
</evidence>
<keyword evidence="1" id="KW-0378">Hydrolase</keyword>
<dbReference type="PANTHER" id="PTHR47791:SF3">
    <property type="entry name" value="MEIOTICALLY UP-REGULATED GENE 191 PROTEIN"/>
    <property type="match status" value="1"/>
</dbReference>
<dbReference type="Pfam" id="PF03663">
    <property type="entry name" value="Glyco_hydro_76"/>
    <property type="match status" value="1"/>
</dbReference>
<dbReference type="InterPro" id="IPR008928">
    <property type="entry name" value="6-hairpin_glycosidase_sf"/>
</dbReference>
<accession>A0A367YZ31</accession>
<gene>
    <name evidence="1" type="ORF">DT076_05935</name>
</gene>
<keyword evidence="2" id="KW-1185">Reference proteome</keyword>
<dbReference type="SUPFAM" id="SSF48208">
    <property type="entry name" value="Six-hairpin glycosidases"/>
    <property type="match status" value="1"/>
</dbReference>